<accession>A0A915HZR3</accession>
<keyword evidence="1" id="KW-1185">Reference proteome</keyword>
<protein>
    <submittedName>
        <fullName evidence="2">Uncharacterized protein</fullName>
    </submittedName>
</protein>
<dbReference type="Proteomes" id="UP000887565">
    <property type="component" value="Unplaced"/>
</dbReference>
<reference evidence="2" key="1">
    <citation type="submission" date="2022-11" db="UniProtKB">
        <authorList>
            <consortium name="WormBaseParasite"/>
        </authorList>
    </citation>
    <scope>IDENTIFICATION</scope>
</reference>
<proteinExistence type="predicted"/>
<sequence>MHKYIHDTTIGILVIADFGRFERLRSVRFEFDQPPRMIIFEKFVQRTPLNCRQFTGILFIVSQIHRSDDLRTHWIPKRYLTYIE</sequence>
<evidence type="ECO:0000313" key="1">
    <source>
        <dbReference type="Proteomes" id="UP000887565"/>
    </source>
</evidence>
<dbReference type="WBParaSite" id="nRc.2.0.1.t06746-RA">
    <property type="protein sequence ID" value="nRc.2.0.1.t06746-RA"/>
    <property type="gene ID" value="nRc.2.0.1.g06746"/>
</dbReference>
<name>A0A915HZR3_ROMCU</name>
<organism evidence="1 2">
    <name type="scientific">Romanomermis culicivorax</name>
    <name type="common">Nematode worm</name>
    <dbReference type="NCBI Taxonomy" id="13658"/>
    <lineage>
        <taxon>Eukaryota</taxon>
        <taxon>Metazoa</taxon>
        <taxon>Ecdysozoa</taxon>
        <taxon>Nematoda</taxon>
        <taxon>Enoplea</taxon>
        <taxon>Dorylaimia</taxon>
        <taxon>Mermithida</taxon>
        <taxon>Mermithoidea</taxon>
        <taxon>Mermithidae</taxon>
        <taxon>Romanomermis</taxon>
    </lineage>
</organism>
<dbReference type="AlphaFoldDB" id="A0A915HZR3"/>
<evidence type="ECO:0000313" key="2">
    <source>
        <dbReference type="WBParaSite" id="nRc.2.0.1.t06746-RA"/>
    </source>
</evidence>